<accession>A0ABV0R8Z3</accession>
<dbReference type="EMBL" id="JAHRIN010036748">
    <property type="protein sequence ID" value="MEQ2204560.1"/>
    <property type="molecule type" value="Genomic_DNA"/>
</dbReference>
<feature type="non-terminal residue" evidence="1">
    <location>
        <position position="1"/>
    </location>
</feature>
<keyword evidence="2" id="KW-1185">Reference proteome</keyword>
<evidence type="ECO:0000313" key="1">
    <source>
        <dbReference type="EMBL" id="MEQ2204560.1"/>
    </source>
</evidence>
<evidence type="ECO:0000313" key="2">
    <source>
        <dbReference type="Proteomes" id="UP001434883"/>
    </source>
</evidence>
<proteinExistence type="predicted"/>
<organism evidence="1 2">
    <name type="scientific">Xenoophorus captivus</name>
    <dbReference type="NCBI Taxonomy" id="1517983"/>
    <lineage>
        <taxon>Eukaryota</taxon>
        <taxon>Metazoa</taxon>
        <taxon>Chordata</taxon>
        <taxon>Craniata</taxon>
        <taxon>Vertebrata</taxon>
        <taxon>Euteleostomi</taxon>
        <taxon>Actinopterygii</taxon>
        <taxon>Neopterygii</taxon>
        <taxon>Teleostei</taxon>
        <taxon>Neoteleostei</taxon>
        <taxon>Acanthomorphata</taxon>
        <taxon>Ovalentaria</taxon>
        <taxon>Atherinomorphae</taxon>
        <taxon>Cyprinodontiformes</taxon>
        <taxon>Goodeidae</taxon>
        <taxon>Xenoophorus</taxon>
    </lineage>
</organism>
<protein>
    <submittedName>
        <fullName evidence="1">Uncharacterized protein</fullName>
    </submittedName>
</protein>
<dbReference type="Proteomes" id="UP001434883">
    <property type="component" value="Unassembled WGS sequence"/>
</dbReference>
<comment type="caution">
    <text evidence="1">The sequence shown here is derived from an EMBL/GenBank/DDBJ whole genome shotgun (WGS) entry which is preliminary data.</text>
</comment>
<gene>
    <name evidence="1" type="ORF">XENOCAPTIV_015168</name>
</gene>
<sequence>DEPLSINVRPKMVEPQDHSQQLLVCDTVIGFWLAECMAVERHHLLTMLHPARALLLYPLCYRR</sequence>
<reference evidence="1 2" key="1">
    <citation type="submission" date="2021-06" db="EMBL/GenBank/DDBJ databases">
        <authorList>
            <person name="Palmer J.M."/>
        </authorList>
    </citation>
    <scope>NUCLEOTIDE SEQUENCE [LARGE SCALE GENOMIC DNA]</scope>
    <source>
        <strain evidence="1 2">XC_2019</strain>
        <tissue evidence="1">Muscle</tissue>
    </source>
</reference>
<name>A0ABV0R8Z3_9TELE</name>